<comment type="caution">
    <text evidence="2">The sequence shown here is derived from an EMBL/GenBank/DDBJ whole genome shotgun (WGS) entry which is preliminary data.</text>
</comment>
<protein>
    <recommendedName>
        <fullName evidence="1">RNase H type-1 domain-containing protein</fullName>
    </recommendedName>
</protein>
<dbReference type="SUPFAM" id="SSF53098">
    <property type="entry name" value="Ribonuclease H-like"/>
    <property type="match status" value="1"/>
</dbReference>
<dbReference type="Proteomes" id="UP001472677">
    <property type="component" value="Unassembled WGS sequence"/>
</dbReference>
<dbReference type="InterPro" id="IPR036397">
    <property type="entry name" value="RNaseH_sf"/>
</dbReference>
<accession>A0ABR2C1K1</accession>
<dbReference type="InterPro" id="IPR053151">
    <property type="entry name" value="RNase_H-like"/>
</dbReference>
<name>A0ABR2C1K1_9ROSI</name>
<dbReference type="InterPro" id="IPR002156">
    <property type="entry name" value="RNaseH_domain"/>
</dbReference>
<reference evidence="2 3" key="1">
    <citation type="journal article" date="2024" name="G3 (Bethesda)">
        <title>Genome assembly of Hibiscus sabdariffa L. provides insights into metabolisms of medicinal natural products.</title>
        <authorList>
            <person name="Kim T."/>
        </authorList>
    </citation>
    <scope>NUCLEOTIDE SEQUENCE [LARGE SCALE GENOMIC DNA]</scope>
    <source>
        <strain evidence="2">TK-2024</strain>
        <tissue evidence="2">Old leaves</tissue>
    </source>
</reference>
<proteinExistence type="predicted"/>
<dbReference type="InterPro" id="IPR012337">
    <property type="entry name" value="RNaseH-like_sf"/>
</dbReference>
<gene>
    <name evidence="2" type="ORF">V6N12_037664</name>
</gene>
<organism evidence="2 3">
    <name type="scientific">Hibiscus sabdariffa</name>
    <name type="common">roselle</name>
    <dbReference type="NCBI Taxonomy" id="183260"/>
    <lineage>
        <taxon>Eukaryota</taxon>
        <taxon>Viridiplantae</taxon>
        <taxon>Streptophyta</taxon>
        <taxon>Embryophyta</taxon>
        <taxon>Tracheophyta</taxon>
        <taxon>Spermatophyta</taxon>
        <taxon>Magnoliopsida</taxon>
        <taxon>eudicotyledons</taxon>
        <taxon>Gunneridae</taxon>
        <taxon>Pentapetalae</taxon>
        <taxon>rosids</taxon>
        <taxon>malvids</taxon>
        <taxon>Malvales</taxon>
        <taxon>Malvaceae</taxon>
        <taxon>Malvoideae</taxon>
        <taxon>Hibiscus</taxon>
    </lineage>
</organism>
<evidence type="ECO:0000313" key="3">
    <source>
        <dbReference type="Proteomes" id="UP001472677"/>
    </source>
</evidence>
<evidence type="ECO:0000259" key="1">
    <source>
        <dbReference type="Pfam" id="PF13456"/>
    </source>
</evidence>
<dbReference type="Gene3D" id="3.30.420.10">
    <property type="entry name" value="Ribonuclease H-like superfamily/Ribonuclease H"/>
    <property type="match status" value="1"/>
</dbReference>
<dbReference type="PANTHER" id="PTHR47723">
    <property type="entry name" value="OS05G0353850 PROTEIN"/>
    <property type="match status" value="1"/>
</dbReference>
<dbReference type="Pfam" id="PF13456">
    <property type="entry name" value="RVT_3"/>
    <property type="match status" value="1"/>
</dbReference>
<evidence type="ECO:0000313" key="2">
    <source>
        <dbReference type="EMBL" id="KAK8513173.1"/>
    </source>
</evidence>
<dbReference type="InterPro" id="IPR044730">
    <property type="entry name" value="RNase_H-like_dom_plant"/>
</dbReference>
<feature type="domain" description="RNase H type-1" evidence="1">
    <location>
        <begin position="30"/>
        <end position="150"/>
    </location>
</feature>
<dbReference type="CDD" id="cd06222">
    <property type="entry name" value="RNase_H_like"/>
    <property type="match status" value="1"/>
</dbReference>
<sequence>MVTLLVSSSAVIHRAGVRWEAPPFQWCKLNVDGACDPVTGRASCGGAIRADLGQWLIGFSRQLGMCSSLEAELWGIFEGLLCAWSIRITSLILESDCKEALQMIDRARHSTRRSSIVEHILRLLHRDWVVLLEFVPREGNVVANYMAKRACGDGLIYHRFVLPPDGIRSLLQSDGG</sequence>
<dbReference type="PANTHER" id="PTHR47723:SF13">
    <property type="entry name" value="PUTATIVE-RELATED"/>
    <property type="match status" value="1"/>
</dbReference>
<dbReference type="EMBL" id="JBBPBM010000070">
    <property type="protein sequence ID" value="KAK8513173.1"/>
    <property type="molecule type" value="Genomic_DNA"/>
</dbReference>
<keyword evidence="3" id="KW-1185">Reference proteome</keyword>